<comment type="caution">
    <text evidence="1">The sequence shown here is derived from an EMBL/GenBank/DDBJ whole genome shotgun (WGS) entry which is preliminary data.</text>
</comment>
<keyword evidence="2" id="KW-1185">Reference proteome</keyword>
<sequence length="276" mass="31314">MPSVTLFRHFYVTMSNGDWVCFSLRHGLLKICDGLPTSIKYWNEEFFFVHASNFVVRIFYGATADRVADPSPDLSLEEQSIAGRLSENFVKWVDPKDIMLESTAPMAPSLTKKLLNVEIGNRRPPYSSTMVNLRNLSSKRKGGVEAEKTLSLEVTSTLELKHVEENIPESDNGVFPFDVHPHLDSDNIPLIDLYNIPLINSIKPTSENKPSSVLSAITTVPKSPELSTMSDEDHLDKACSFFMEMMYLLNEFPAHTQIRGEILVNKQIRFEEVYMH</sequence>
<reference evidence="1 2" key="1">
    <citation type="submission" date="2022-01" db="EMBL/GenBank/DDBJ databases">
        <authorList>
            <person name="Xiong W."/>
            <person name="Schranz E."/>
        </authorList>
    </citation>
    <scope>NUCLEOTIDE SEQUENCE [LARGE SCALE GENOMIC DNA]</scope>
</reference>
<accession>A0AAU9PNK1</accession>
<organism evidence="1 2">
    <name type="scientific">Lactuca virosa</name>
    <dbReference type="NCBI Taxonomy" id="75947"/>
    <lineage>
        <taxon>Eukaryota</taxon>
        <taxon>Viridiplantae</taxon>
        <taxon>Streptophyta</taxon>
        <taxon>Embryophyta</taxon>
        <taxon>Tracheophyta</taxon>
        <taxon>Spermatophyta</taxon>
        <taxon>Magnoliopsida</taxon>
        <taxon>eudicotyledons</taxon>
        <taxon>Gunneridae</taxon>
        <taxon>Pentapetalae</taxon>
        <taxon>asterids</taxon>
        <taxon>campanulids</taxon>
        <taxon>Asterales</taxon>
        <taxon>Asteraceae</taxon>
        <taxon>Cichorioideae</taxon>
        <taxon>Cichorieae</taxon>
        <taxon>Lactucinae</taxon>
        <taxon>Lactuca</taxon>
    </lineage>
</organism>
<evidence type="ECO:0000313" key="1">
    <source>
        <dbReference type="EMBL" id="CAH1451940.1"/>
    </source>
</evidence>
<dbReference type="AlphaFoldDB" id="A0AAU9PNK1"/>
<dbReference type="EMBL" id="CAKMRJ010005745">
    <property type="protein sequence ID" value="CAH1451940.1"/>
    <property type="molecule type" value="Genomic_DNA"/>
</dbReference>
<name>A0AAU9PNK1_9ASTR</name>
<protein>
    <submittedName>
        <fullName evidence="1">Uncharacterized protein</fullName>
    </submittedName>
</protein>
<proteinExistence type="predicted"/>
<evidence type="ECO:0000313" key="2">
    <source>
        <dbReference type="Proteomes" id="UP001157418"/>
    </source>
</evidence>
<dbReference type="Proteomes" id="UP001157418">
    <property type="component" value="Unassembled WGS sequence"/>
</dbReference>
<gene>
    <name evidence="1" type="ORF">LVIROSA_LOCUS37268</name>
</gene>